<gene>
    <name evidence="7" type="ORF">AMR76_12060</name>
</gene>
<protein>
    <submittedName>
        <fullName evidence="7">Acriflavin resistance protein</fullName>
    </submittedName>
</protein>
<dbReference type="NCBIfam" id="TIGR01730">
    <property type="entry name" value="RND_mfp"/>
    <property type="match status" value="1"/>
</dbReference>
<dbReference type="InParanoid" id="A0A0Q2ME43"/>
<dbReference type="Pfam" id="PF25967">
    <property type="entry name" value="RND-MFP_C"/>
    <property type="match status" value="1"/>
</dbReference>
<feature type="domain" description="Multidrug resistance protein MdtA-like C-terminal permuted SH3" evidence="6">
    <location>
        <begin position="276"/>
        <end position="328"/>
    </location>
</feature>
<dbReference type="InterPro" id="IPR058627">
    <property type="entry name" value="MdtA-like_C"/>
</dbReference>
<dbReference type="RefSeq" id="WP_038151046.1">
    <property type="nucleotide sequence ID" value="NZ_CABLCD010000013.1"/>
</dbReference>
<dbReference type="SUPFAM" id="SSF111369">
    <property type="entry name" value="HlyD-like secretion proteins"/>
    <property type="match status" value="1"/>
</dbReference>
<dbReference type="Gene3D" id="2.40.50.100">
    <property type="match status" value="1"/>
</dbReference>
<comment type="subcellular location">
    <subcellularLocation>
        <location evidence="1">Cell envelope</location>
    </subcellularLocation>
</comment>
<evidence type="ECO:0000259" key="4">
    <source>
        <dbReference type="Pfam" id="PF25876"/>
    </source>
</evidence>
<keyword evidence="3" id="KW-0813">Transport</keyword>
<dbReference type="GeneID" id="50535786"/>
<keyword evidence="8" id="KW-1185">Reference proteome</keyword>
<dbReference type="PANTHER" id="PTHR30469">
    <property type="entry name" value="MULTIDRUG RESISTANCE PROTEIN MDTA"/>
    <property type="match status" value="1"/>
</dbReference>
<dbReference type="Pfam" id="PF25876">
    <property type="entry name" value="HH_MFP_RND"/>
    <property type="match status" value="1"/>
</dbReference>
<comment type="caution">
    <text evidence="7">The sequence shown here is derived from an EMBL/GenBank/DDBJ whole genome shotgun (WGS) entry which is preliminary data.</text>
</comment>
<sequence>MRKTITFLMVSSAFLHGCSRELPPVPEPESRPAKLTTVSVGNNEFTRQFPATSEAGDRAVLAFRVPGQLQSIDVNAGQAVKKGDVLATVNPDEYALLEKQAKANFVLADVQYKRYQKLRQDKVVSEQDFDQAQANHNSARATWEQAKANLSYTQLLAPYDGTISIIPAENFEYVAAKQGVMNIQTNQILKVIFLLPDRLLNRFASGDGSDVQASMVFDSFPDMTFPLQFQEIDTEADPQTGSYKVTMVMERPTDVGILPGMAGSVKASVAKGSASTVPVTALFEQDGQQFVWRVDSDGVVSQVPVELNEQRQVLNGLNDGDQIVISGVSSIEAGIKVREWVKERGL</sequence>
<dbReference type="PANTHER" id="PTHR30469:SF20">
    <property type="entry name" value="EFFLUX RND TRANSPORTER PERIPLASMIC ADAPTOR SUBUNIT"/>
    <property type="match status" value="1"/>
</dbReference>
<dbReference type="AlphaFoldDB" id="A0A0Q2ME43"/>
<dbReference type="InterPro" id="IPR006143">
    <property type="entry name" value="RND_pump_MFP"/>
</dbReference>
<evidence type="ECO:0000256" key="1">
    <source>
        <dbReference type="ARBA" id="ARBA00004196"/>
    </source>
</evidence>
<dbReference type="EMBL" id="LKHS01000009">
    <property type="protein sequence ID" value="KQH86002.1"/>
    <property type="molecule type" value="Genomic_DNA"/>
</dbReference>
<evidence type="ECO:0000259" key="5">
    <source>
        <dbReference type="Pfam" id="PF25917"/>
    </source>
</evidence>
<dbReference type="GO" id="GO:1990281">
    <property type="term" value="C:efflux pump complex"/>
    <property type="evidence" value="ECO:0007669"/>
    <property type="project" value="TreeGrafter"/>
</dbReference>
<feature type="domain" description="Multidrug resistance protein MdtA-like barrel-sandwich hybrid" evidence="5">
    <location>
        <begin position="64"/>
        <end position="179"/>
    </location>
</feature>
<dbReference type="InterPro" id="IPR058624">
    <property type="entry name" value="MdtA-like_HH"/>
</dbReference>
<evidence type="ECO:0000313" key="7">
    <source>
        <dbReference type="EMBL" id="KQH86002.1"/>
    </source>
</evidence>
<evidence type="ECO:0000313" key="8">
    <source>
        <dbReference type="Proteomes" id="UP000051221"/>
    </source>
</evidence>
<dbReference type="Pfam" id="PF25917">
    <property type="entry name" value="BSH_RND"/>
    <property type="match status" value="1"/>
</dbReference>
<reference evidence="7 8" key="1">
    <citation type="submission" date="2015-08" db="EMBL/GenBank/DDBJ databases">
        <title>Antibacterial properties of a collection of Vibrionaceae strains.</title>
        <authorList>
            <person name="Giubergia S."/>
        </authorList>
    </citation>
    <scope>NUCLEOTIDE SEQUENCE [LARGE SCALE GENOMIC DNA]</scope>
    <source>
        <strain evidence="7 8">S0821</strain>
    </source>
</reference>
<dbReference type="Gene3D" id="2.40.30.170">
    <property type="match status" value="1"/>
</dbReference>
<dbReference type="Proteomes" id="UP000051221">
    <property type="component" value="Unassembled WGS sequence"/>
</dbReference>
<dbReference type="InterPro" id="IPR058625">
    <property type="entry name" value="MdtA-like_BSH"/>
</dbReference>
<evidence type="ECO:0000256" key="2">
    <source>
        <dbReference type="ARBA" id="ARBA00009477"/>
    </source>
</evidence>
<proteinExistence type="inferred from homology"/>
<name>A0A0Q2ME43_VIBFU</name>
<dbReference type="GO" id="GO:0015562">
    <property type="term" value="F:efflux transmembrane transporter activity"/>
    <property type="evidence" value="ECO:0007669"/>
    <property type="project" value="TreeGrafter"/>
</dbReference>
<feature type="domain" description="Multidrug resistance protein MdtA-like alpha-helical hairpin" evidence="4">
    <location>
        <begin position="100"/>
        <end position="153"/>
    </location>
</feature>
<comment type="similarity">
    <text evidence="2">Belongs to the membrane fusion protein (MFP) (TC 8.A.1) family.</text>
</comment>
<organism evidence="7 8">
    <name type="scientific">Vibrio furnissii</name>
    <dbReference type="NCBI Taxonomy" id="29494"/>
    <lineage>
        <taxon>Bacteria</taxon>
        <taxon>Pseudomonadati</taxon>
        <taxon>Pseudomonadota</taxon>
        <taxon>Gammaproteobacteria</taxon>
        <taxon>Vibrionales</taxon>
        <taxon>Vibrionaceae</taxon>
        <taxon>Vibrio</taxon>
    </lineage>
</organism>
<dbReference type="Gene3D" id="2.40.420.20">
    <property type="match status" value="1"/>
</dbReference>
<evidence type="ECO:0000256" key="3">
    <source>
        <dbReference type="ARBA" id="ARBA00022448"/>
    </source>
</evidence>
<evidence type="ECO:0000259" key="6">
    <source>
        <dbReference type="Pfam" id="PF25967"/>
    </source>
</evidence>
<accession>A0A0Q2ME43</accession>
<dbReference type="Gene3D" id="1.10.287.470">
    <property type="entry name" value="Helix hairpin bin"/>
    <property type="match status" value="1"/>
</dbReference>